<evidence type="ECO:0000313" key="5">
    <source>
        <dbReference type="Proteomes" id="UP001304071"/>
    </source>
</evidence>
<dbReference type="InterPro" id="IPR037185">
    <property type="entry name" value="EmrE-like"/>
</dbReference>
<dbReference type="EMBL" id="CP138203">
    <property type="protein sequence ID" value="WPC72302.1"/>
    <property type="molecule type" value="Genomic_DNA"/>
</dbReference>
<keyword evidence="5" id="KW-1185">Reference proteome</keyword>
<feature type="domain" description="EamA" evidence="3">
    <location>
        <begin position="2"/>
        <end position="136"/>
    </location>
</feature>
<feature type="transmembrane region" description="Helical" evidence="1">
    <location>
        <begin position="271"/>
        <end position="289"/>
    </location>
</feature>
<organism evidence="4 5">
    <name type="scientific">Vibrio porteresiae DSM 19223</name>
    <dbReference type="NCBI Taxonomy" id="1123496"/>
    <lineage>
        <taxon>Bacteria</taxon>
        <taxon>Pseudomonadati</taxon>
        <taxon>Pseudomonadota</taxon>
        <taxon>Gammaproteobacteria</taxon>
        <taxon>Vibrionales</taxon>
        <taxon>Vibrionaceae</taxon>
        <taxon>Vibrio</taxon>
    </lineage>
</organism>
<feature type="transmembrane region" description="Helical" evidence="1">
    <location>
        <begin position="216"/>
        <end position="234"/>
    </location>
</feature>
<reference evidence="4 5" key="1">
    <citation type="submission" date="2023-11" db="EMBL/GenBank/DDBJ databases">
        <title>Plant-associative lifestyle of Vibrio porteresiae and its evolutionary dynamics.</title>
        <authorList>
            <person name="Rameshkumar N."/>
            <person name="Kirti K."/>
        </authorList>
    </citation>
    <scope>NUCLEOTIDE SEQUENCE [LARGE SCALE GENOMIC DNA]</scope>
    <source>
        <strain evidence="4 5">MSSRF30</strain>
    </source>
</reference>
<keyword evidence="1" id="KW-1133">Transmembrane helix</keyword>
<dbReference type="Pfam" id="PF00892">
    <property type="entry name" value="EamA"/>
    <property type="match status" value="2"/>
</dbReference>
<keyword evidence="1" id="KW-0472">Membrane</keyword>
<feature type="transmembrane region" description="Helical" evidence="1">
    <location>
        <begin position="61"/>
        <end position="80"/>
    </location>
</feature>
<accession>A0ABZ0Q800</accession>
<feature type="transmembrane region" description="Helical" evidence="1">
    <location>
        <begin position="184"/>
        <end position="204"/>
    </location>
</feature>
<feature type="chain" id="PRO_5045545171" evidence="2">
    <location>
        <begin position="22"/>
        <end position="301"/>
    </location>
</feature>
<gene>
    <name evidence="4" type="ORF">R8Z52_09140</name>
</gene>
<feature type="signal peptide" evidence="2">
    <location>
        <begin position="1"/>
        <end position="21"/>
    </location>
</feature>
<feature type="transmembrane region" description="Helical" evidence="1">
    <location>
        <begin position="31"/>
        <end position="49"/>
    </location>
</feature>
<proteinExistence type="predicted"/>
<keyword evidence="1" id="KW-0812">Transmembrane</keyword>
<dbReference type="InterPro" id="IPR000620">
    <property type="entry name" value="EamA_dom"/>
</dbReference>
<feature type="transmembrane region" description="Helical" evidence="1">
    <location>
        <begin position="246"/>
        <end position="265"/>
    </location>
</feature>
<protein>
    <submittedName>
        <fullName evidence="4">EamA family transporter</fullName>
    </submittedName>
</protein>
<feature type="transmembrane region" description="Helical" evidence="1">
    <location>
        <begin position="150"/>
        <end position="172"/>
    </location>
</feature>
<dbReference type="Proteomes" id="UP001304071">
    <property type="component" value="Chromosome 1"/>
</dbReference>
<evidence type="ECO:0000256" key="2">
    <source>
        <dbReference type="SAM" id="SignalP"/>
    </source>
</evidence>
<keyword evidence="2" id="KW-0732">Signal</keyword>
<dbReference type="RefSeq" id="WP_261895871.1">
    <property type="nucleotide sequence ID" value="NZ_AP024895.1"/>
</dbReference>
<dbReference type="PANTHER" id="PTHR22911">
    <property type="entry name" value="ACYL-MALONYL CONDENSING ENZYME-RELATED"/>
    <property type="match status" value="1"/>
</dbReference>
<evidence type="ECO:0000259" key="3">
    <source>
        <dbReference type="Pfam" id="PF00892"/>
    </source>
</evidence>
<evidence type="ECO:0000313" key="4">
    <source>
        <dbReference type="EMBL" id="WPC72302.1"/>
    </source>
</evidence>
<feature type="domain" description="EamA" evidence="3">
    <location>
        <begin position="154"/>
        <end position="286"/>
    </location>
</feature>
<dbReference type="PANTHER" id="PTHR22911:SF79">
    <property type="entry name" value="MOBA-LIKE NTP TRANSFERASE DOMAIN-CONTAINING PROTEIN"/>
    <property type="match status" value="1"/>
</dbReference>
<evidence type="ECO:0000256" key="1">
    <source>
        <dbReference type="SAM" id="Phobius"/>
    </source>
</evidence>
<sequence length="301" mass="32423">MYGVFAILLASVFWGTTGTMAAQVPDVTSYALGALSTGLGGTLLSLTAYKSIRQDWKTLCVNYRLCLLGGLCVAFYPMAFYTSMRFSGVAIGTVICIATSPFAAAILERVLSKQGHFGRRWIGSLCCGVIGVILMSWQDTPKAMVDDANGLFALGIFIAALSGFAYAGYTWVAKQLIERGVKSASAMGCQFGVSAVLLVPSLWWTGHAWLSDSHHLWVASYMIVIPICTGYLLFGYGLKTVAASQATLLSLLEPLIATLLAVTIVGEKLNLFGWIGMVAIMICLLIQSWPNRNVKVEYNPV</sequence>
<dbReference type="SUPFAM" id="SSF103481">
    <property type="entry name" value="Multidrug resistance efflux transporter EmrE"/>
    <property type="match status" value="2"/>
</dbReference>
<feature type="transmembrane region" description="Helical" evidence="1">
    <location>
        <begin position="86"/>
        <end position="107"/>
    </location>
</feature>
<feature type="transmembrane region" description="Helical" evidence="1">
    <location>
        <begin position="119"/>
        <end position="138"/>
    </location>
</feature>
<name>A0ABZ0Q800_9VIBR</name>